<reference evidence="1 2" key="1">
    <citation type="submission" date="2024-06" db="EMBL/GenBank/DDBJ databases">
        <title>The Natural Products Discovery Center: Release of the First 8490 Sequenced Strains for Exploring Actinobacteria Biosynthetic Diversity.</title>
        <authorList>
            <person name="Kalkreuter E."/>
            <person name="Kautsar S.A."/>
            <person name="Yang D."/>
            <person name="Bader C.D."/>
            <person name="Teijaro C.N."/>
            <person name="Fluegel L."/>
            <person name="Davis C.M."/>
            <person name="Simpson J.R."/>
            <person name="Lauterbach L."/>
            <person name="Steele A.D."/>
            <person name="Gui C."/>
            <person name="Meng S."/>
            <person name="Li G."/>
            <person name="Viehrig K."/>
            <person name="Ye F."/>
            <person name="Su P."/>
            <person name="Kiefer A.F."/>
            <person name="Nichols A."/>
            <person name="Cepeda A.J."/>
            <person name="Yan W."/>
            <person name="Fan B."/>
            <person name="Jiang Y."/>
            <person name="Adhikari A."/>
            <person name="Zheng C.-J."/>
            <person name="Schuster L."/>
            <person name="Cowan T.M."/>
            <person name="Smanski M.J."/>
            <person name="Chevrette M.G."/>
            <person name="De Carvalho L.P.S."/>
            <person name="Shen B."/>
        </authorList>
    </citation>
    <scope>NUCLEOTIDE SEQUENCE [LARGE SCALE GENOMIC DNA]</scope>
    <source>
        <strain evidence="1 2">NPDC047833</strain>
    </source>
</reference>
<gene>
    <name evidence="1" type="ORF">AB0887_16270</name>
</gene>
<keyword evidence="2" id="KW-1185">Reference proteome</keyword>
<dbReference type="EMBL" id="JBEYRS010000006">
    <property type="protein sequence ID" value="MEW2363489.1"/>
    <property type="molecule type" value="Genomic_DNA"/>
</dbReference>
<comment type="caution">
    <text evidence="1">The sequence shown here is derived from an EMBL/GenBank/DDBJ whole genome shotgun (WGS) entry which is preliminary data.</text>
</comment>
<evidence type="ECO:0000313" key="2">
    <source>
        <dbReference type="Proteomes" id="UP001553843"/>
    </source>
</evidence>
<dbReference type="Proteomes" id="UP001553843">
    <property type="component" value="Unassembled WGS sequence"/>
</dbReference>
<name>A0ABV3LVJ8_9ACTN</name>
<dbReference type="RefSeq" id="WP_359778889.1">
    <property type="nucleotide sequence ID" value="NZ_JBEYRR010000006.1"/>
</dbReference>
<evidence type="ECO:0008006" key="3">
    <source>
        <dbReference type="Google" id="ProtNLM"/>
    </source>
</evidence>
<protein>
    <recommendedName>
        <fullName evidence="3">Excreted virulence factor EspC (Type VII ESX diderm)</fullName>
    </recommendedName>
</protein>
<sequence>MDIEPETTDDRPKAGTAVAEKLRVDAVELEQFMKLLDGSVTSLKGLRGALADATVGGLGTDELDKACEDFQEDWKYGAEQIGEQTEDLSKIIEQNKNAFMEVEEALTKAMNKSGKTKDDTVEIPK</sequence>
<accession>A0ABV3LVJ8</accession>
<proteinExistence type="predicted"/>
<organism evidence="1 2">
    <name type="scientific">Streptomyces huasconensis</name>
    <dbReference type="NCBI Taxonomy" id="1854574"/>
    <lineage>
        <taxon>Bacteria</taxon>
        <taxon>Bacillati</taxon>
        <taxon>Actinomycetota</taxon>
        <taxon>Actinomycetes</taxon>
        <taxon>Kitasatosporales</taxon>
        <taxon>Streptomycetaceae</taxon>
        <taxon>Streptomyces</taxon>
    </lineage>
</organism>
<evidence type="ECO:0000313" key="1">
    <source>
        <dbReference type="EMBL" id="MEW2363489.1"/>
    </source>
</evidence>